<dbReference type="Pfam" id="PF00005">
    <property type="entry name" value="ABC_tran"/>
    <property type="match status" value="2"/>
</dbReference>
<keyword evidence="3" id="KW-1003">Cell membrane</keyword>
<organism evidence="11 12">
    <name type="scientific">Vibrio diazotrophicus</name>
    <dbReference type="NCBI Taxonomy" id="685"/>
    <lineage>
        <taxon>Bacteria</taxon>
        <taxon>Pseudomonadati</taxon>
        <taxon>Pseudomonadota</taxon>
        <taxon>Gammaproteobacteria</taxon>
        <taxon>Vibrionales</taxon>
        <taxon>Vibrionaceae</taxon>
        <taxon>Vibrio</taxon>
    </lineage>
</organism>
<reference evidence="11 12" key="1">
    <citation type="submission" date="2018-06" db="EMBL/GenBank/DDBJ databases">
        <title>Freshwater and sediment microbial communities from various areas in North America, analyzing microbe dynamics in response to fracking.</title>
        <authorList>
            <person name="Lamendella R."/>
        </authorList>
    </citation>
    <scope>NUCLEOTIDE SEQUENCE [LARGE SCALE GENOMIC DNA]</scope>
    <source>
        <strain evidence="11 12">99A</strain>
    </source>
</reference>
<dbReference type="PANTHER" id="PTHR43790">
    <property type="entry name" value="CARBOHYDRATE TRANSPORT ATP-BINDING PROTEIN MG119-RELATED"/>
    <property type="match status" value="1"/>
</dbReference>
<evidence type="ECO:0000256" key="8">
    <source>
        <dbReference type="ARBA" id="ARBA00022967"/>
    </source>
</evidence>
<dbReference type="AlphaFoldDB" id="A0A329E5T5"/>
<keyword evidence="4" id="KW-0762">Sugar transport</keyword>
<proteinExistence type="predicted"/>
<dbReference type="RefSeq" id="WP_112404516.1">
    <property type="nucleotide sequence ID" value="NZ_QLTR01000029.1"/>
</dbReference>
<evidence type="ECO:0000256" key="3">
    <source>
        <dbReference type="ARBA" id="ARBA00022475"/>
    </source>
</evidence>
<dbReference type="CDD" id="cd03216">
    <property type="entry name" value="ABC_Carb_Monos_I"/>
    <property type="match status" value="1"/>
</dbReference>
<comment type="subcellular location">
    <subcellularLocation>
        <location evidence="1">Cell membrane</location>
        <topology evidence="1">Peripheral membrane protein</topology>
    </subcellularLocation>
</comment>
<keyword evidence="6" id="KW-0547">Nucleotide-binding</keyword>
<keyword evidence="8" id="KW-1278">Translocase</keyword>
<evidence type="ECO:0000256" key="7">
    <source>
        <dbReference type="ARBA" id="ARBA00022840"/>
    </source>
</evidence>
<evidence type="ECO:0000259" key="10">
    <source>
        <dbReference type="PROSITE" id="PS50893"/>
    </source>
</evidence>
<evidence type="ECO:0000256" key="2">
    <source>
        <dbReference type="ARBA" id="ARBA00022448"/>
    </source>
</evidence>
<dbReference type="FunFam" id="3.40.50.300:FF:000127">
    <property type="entry name" value="Ribose import ATP-binding protein RbsA"/>
    <property type="match status" value="1"/>
</dbReference>
<keyword evidence="7 11" id="KW-0067">ATP-binding</keyword>
<evidence type="ECO:0000313" key="12">
    <source>
        <dbReference type="Proteomes" id="UP000248729"/>
    </source>
</evidence>
<evidence type="ECO:0000256" key="1">
    <source>
        <dbReference type="ARBA" id="ARBA00004202"/>
    </source>
</evidence>
<dbReference type="InterPro" id="IPR017871">
    <property type="entry name" value="ABC_transporter-like_CS"/>
</dbReference>
<dbReference type="InterPro" id="IPR003593">
    <property type="entry name" value="AAA+_ATPase"/>
</dbReference>
<protein>
    <submittedName>
        <fullName evidence="11">Monosaccharide ABC transporter ATP-binding protein (CUT2 family)</fullName>
    </submittedName>
</protein>
<dbReference type="EMBL" id="QLTR01000029">
    <property type="protein sequence ID" value="RAS59121.1"/>
    <property type="molecule type" value="Genomic_DNA"/>
</dbReference>
<dbReference type="PROSITE" id="PS00211">
    <property type="entry name" value="ABC_TRANSPORTER_1"/>
    <property type="match status" value="1"/>
</dbReference>
<gene>
    <name evidence="11" type="ORF">DET48_12933</name>
</gene>
<dbReference type="InterPro" id="IPR050107">
    <property type="entry name" value="ABC_carbohydrate_import_ATPase"/>
</dbReference>
<dbReference type="SUPFAM" id="SSF52540">
    <property type="entry name" value="P-loop containing nucleoside triphosphate hydrolases"/>
    <property type="match status" value="2"/>
</dbReference>
<dbReference type="Gene3D" id="3.40.50.300">
    <property type="entry name" value="P-loop containing nucleotide triphosphate hydrolases"/>
    <property type="match status" value="2"/>
</dbReference>
<dbReference type="SMART" id="SM00382">
    <property type="entry name" value="AAA"/>
    <property type="match status" value="2"/>
</dbReference>
<comment type="caution">
    <text evidence="11">The sequence shown here is derived from an EMBL/GenBank/DDBJ whole genome shotgun (WGS) entry which is preliminary data.</text>
</comment>
<dbReference type="CDD" id="cd03215">
    <property type="entry name" value="ABC_Carb_Monos_II"/>
    <property type="match status" value="1"/>
</dbReference>
<feature type="domain" description="ABC transporter" evidence="10">
    <location>
        <begin position="6"/>
        <end position="241"/>
    </location>
</feature>
<dbReference type="GO" id="GO:0016887">
    <property type="term" value="F:ATP hydrolysis activity"/>
    <property type="evidence" value="ECO:0007669"/>
    <property type="project" value="InterPro"/>
</dbReference>
<dbReference type="PANTHER" id="PTHR43790:SF1">
    <property type="entry name" value="XYLOSE IMPORT ATP-BINDING PROTEIN XYLG"/>
    <property type="match status" value="1"/>
</dbReference>
<dbReference type="PROSITE" id="PS50893">
    <property type="entry name" value="ABC_TRANSPORTER_2"/>
    <property type="match status" value="2"/>
</dbReference>
<name>A0A329E5T5_VIBDI</name>
<evidence type="ECO:0000256" key="6">
    <source>
        <dbReference type="ARBA" id="ARBA00022741"/>
    </source>
</evidence>
<evidence type="ECO:0000256" key="4">
    <source>
        <dbReference type="ARBA" id="ARBA00022597"/>
    </source>
</evidence>
<dbReference type="GO" id="GO:0005886">
    <property type="term" value="C:plasma membrane"/>
    <property type="evidence" value="ECO:0007669"/>
    <property type="project" value="UniProtKB-SubCell"/>
</dbReference>
<dbReference type="InterPro" id="IPR003439">
    <property type="entry name" value="ABC_transporter-like_ATP-bd"/>
</dbReference>
<accession>A0A329E5T5</accession>
<dbReference type="GO" id="GO:0005524">
    <property type="term" value="F:ATP binding"/>
    <property type="evidence" value="ECO:0007669"/>
    <property type="project" value="UniProtKB-KW"/>
</dbReference>
<evidence type="ECO:0000256" key="5">
    <source>
        <dbReference type="ARBA" id="ARBA00022737"/>
    </source>
</evidence>
<feature type="domain" description="ABC transporter" evidence="10">
    <location>
        <begin position="248"/>
        <end position="495"/>
    </location>
</feature>
<keyword evidence="9" id="KW-0472">Membrane</keyword>
<keyword evidence="2" id="KW-0813">Transport</keyword>
<dbReference type="InterPro" id="IPR027417">
    <property type="entry name" value="P-loop_NTPase"/>
</dbReference>
<keyword evidence="5" id="KW-0677">Repeat</keyword>
<sequence length="497" mass="54436">MSELAVNMKGIKKSFGGVHALKHVDLEVKKGSIHALVGENGAGKSTLMKVISGIHPKDDGEMYIHGKLVDFTSPKESQKGGVGIIHQELALSPDLTVAENIFLGDLGFGSPFISQKMLNQKAKEALNQLGFDISPTQKVRQLSVAYQQMVEIAKCLAKNVSVLILDEPTAVLSDREIDILFTKLEEFKKRGVSIIYISHRLEEIFRICDAITVIKDGETVTKLDPSTCSENDIICSMVGREFSGLFPRKTEPSDKVVLEIENLSTKNFLRNINMTVKKGEIVGLAGLVGSGRTEIVRCLFGVDKYETGTIKKNGMSLHIKHPADAVKLGIGMVPESRKEQGAILSRPIRDNITLSNLKATSKFGIISHANEVSISKRLKQSLQIKLGSIEHPISSLSGGNQQKVVIAKWLNTKCDVLVLDEPTRGVDVGAKAEIYRVIHNLTAAGYAIIVISSELPEIIGLCHRTYTMSEGLMTGELVDDDMTEENIMRLSIPKRLN</sequence>
<dbReference type="Proteomes" id="UP000248729">
    <property type="component" value="Unassembled WGS sequence"/>
</dbReference>
<evidence type="ECO:0000313" key="11">
    <source>
        <dbReference type="EMBL" id="RAS59121.1"/>
    </source>
</evidence>
<evidence type="ECO:0000256" key="9">
    <source>
        <dbReference type="ARBA" id="ARBA00023136"/>
    </source>
</evidence>